<proteinExistence type="predicted"/>
<name>A0A6C0CVL9_9ZZZZ</name>
<feature type="transmembrane region" description="Helical" evidence="2">
    <location>
        <begin position="106"/>
        <end position="126"/>
    </location>
</feature>
<feature type="transmembrane region" description="Helical" evidence="2">
    <location>
        <begin position="898"/>
        <end position="918"/>
    </location>
</feature>
<feature type="coiled-coil region" evidence="1">
    <location>
        <begin position="560"/>
        <end position="613"/>
    </location>
</feature>
<keyword evidence="2" id="KW-0812">Transmembrane</keyword>
<feature type="transmembrane region" description="Helical" evidence="2">
    <location>
        <begin position="138"/>
        <end position="159"/>
    </location>
</feature>
<keyword evidence="1" id="KW-0175">Coiled coil</keyword>
<dbReference type="EMBL" id="MN739486">
    <property type="protein sequence ID" value="QHT07794.1"/>
    <property type="molecule type" value="Genomic_DNA"/>
</dbReference>
<accession>A0A6C0CVL9</accession>
<evidence type="ECO:0000256" key="1">
    <source>
        <dbReference type="SAM" id="Coils"/>
    </source>
</evidence>
<feature type="transmembrane region" description="Helical" evidence="2">
    <location>
        <begin position="1154"/>
        <end position="1175"/>
    </location>
</feature>
<evidence type="ECO:0000313" key="3">
    <source>
        <dbReference type="EMBL" id="QHT07794.1"/>
    </source>
</evidence>
<keyword evidence="2" id="KW-0472">Membrane</keyword>
<evidence type="ECO:0000256" key="2">
    <source>
        <dbReference type="SAM" id="Phobius"/>
    </source>
</evidence>
<organism evidence="3">
    <name type="scientific">viral metagenome</name>
    <dbReference type="NCBI Taxonomy" id="1070528"/>
    <lineage>
        <taxon>unclassified sequences</taxon>
        <taxon>metagenomes</taxon>
        <taxon>organismal metagenomes</taxon>
    </lineage>
</organism>
<dbReference type="AlphaFoldDB" id="A0A6C0CVL9"/>
<reference evidence="3" key="1">
    <citation type="journal article" date="2020" name="Nature">
        <title>Giant virus diversity and host interactions through global metagenomics.</title>
        <authorList>
            <person name="Schulz F."/>
            <person name="Roux S."/>
            <person name="Paez-Espino D."/>
            <person name="Jungbluth S."/>
            <person name="Walsh D.A."/>
            <person name="Denef V.J."/>
            <person name="McMahon K.D."/>
            <person name="Konstantinidis K.T."/>
            <person name="Eloe-Fadrosh E.A."/>
            <person name="Kyrpides N.C."/>
            <person name="Woyke T."/>
        </authorList>
    </citation>
    <scope>NUCLEOTIDE SEQUENCE</scope>
    <source>
        <strain evidence="3">GVMAG-M-3300021964-36</strain>
    </source>
</reference>
<sequence>MTESKIDLDKVNSNGKKEISNQIRYFKDRLVGYSELSYSDIYRITEVEKLSSPDYKITDVESIRKEAAKRYDNIMKISEDSLYQNVYTNDEKDDDSSESGDNMYGVFKSILALLTIFIIGVLSYRVKWGNFIKPSGRGSMNLLQFMGLFVIIVGFNYVVGQFMDIMKIKTQKTDNDTIKDIIDKIKEIKDIKDELITEDNKKVYNLIKEFFKQNYDIVKKDSTYNIKLTKTIDSFLKKQEQFMMKSENIGMKNSVFKNKVNKSLNFFTGKSTMQIAKEYVISNKNYSAIRNKDSEIDLFGKKLKTFRYKDDIYEIEKNEQGIQISMDSTYEDIFQKSIFKDELAKLTTYLNQSALPDVSTCLEIVVRINKYLAILEHMGLPEYRSLKYEFFFKNTPELLTFFDLKDRYNFKDEVNVLMRLKDNFDNCGNKELSSQSEFVNDECSAVSASPNKILEAYNSIISKFVEDNNDISINRVHMFIKKINDEVVSKKEMTSKAKYNDVLDNITTVVREIFKYSNITKKDLILLFKTEIRTTDDIVSNPDIFMNNIRKVLDVVFLNLEEYKKNHSILDNDKNSIKRQEYIVFDQFLHKIADYQENDYEKLENELDTLTSYVDQIVLYRSENSIDLISKKKIKLFEEVVYIYITSSLPFLIDFILRGVYGNTDCETDENDANDTIQSGGAGVLPDLYGLSNQMSNAVDRFGKQASAAATNFGEKASAAAAGVGKQASATATGVSENMSAAAAGVGKQASVVKNKVKNTVQSAKDKLVSTENDSIRTKIKSAKDKLTDGVKCPINVLNISVYFSGWFFSVIVLYTYWLKMDTQVNYNISVKLANSADINNAFMNVKNPVSKLKESKANEYENKKELYEAIIELLELQSKCNLLRFNEDSIPFPTTEIILTLFLIFLCCAVIISQNLLNNPFEAMRKIKMIQRSQKNKKYIANRLQIVDLVKSLMKDALDAKFDRINILLKKVDPSDENTLKELKDSRSSLQSKIKSLDIDNYNSKAINEIEANYPNSQSIIQPILEKVSEYIKMNTNEDAEFNQLFNTLDDIDTIYEDYKSTLDRLRKKELISNEQRGGIYNENPIFDGNQQGGNPMMITPYGMNFVNNSEQIKADYKLESMKEMMKYTEEEENMLNELKQLDNSIMDINSTFTNITLAFGLIGFSVFVSYKILNNSLNFKSELLNGKLFGEGICYK</sequence>
<feature type="transmembrane region" description="Helical" evidence="2">
    <location>
        <begin position="797"/>
        <end position="818"/>
    </location>
</feature>
<protein>
    <submittedName>
        <fullName evidence="3">Uncharacterized protein</fullName>
    </submittedName>
</protein>
<keyword evidence="2" id="KW-1133">Transmembrane helix</keyword>